<dbReference type="EMBL" id="SPHZ02000005">
    <property type="protein sequence ID" value="KAF0920706.1"/>
    <property type="molecule type" value="Genomic_DNA"/>
</dbReference>
<evidence type="ECO:0000256" key="1">
    <source>
        <dbReference type="SAM" id="MobiDB-lite"/>
    </source>
</evidence>
<sequence>MPKCSSHTAGMFCANTATTRQRVVAVDSYDVVALDAEASEGGGEAEAARPRPASPATARCAPRRRCLRLQRTRRSGHTSAARSRKLMGVSGAWLAAQSTAC</sequence>
<comment type="caution">
    <text evidence="2">The sequence shown here is derived from an EMBL/GenBank/DDBJ whole genome shotgun (WGS) entry which is preliminary data.</text>
</comment>
<proteinExistence type="predicted"/>
<feature type="region of interest" description="Disordered" evidence="1">
    <location>
        <begin position="38"/>
        <end position="83"/>
    </location>
</feature>
<keyword evidence="3" id="KW-1185">Reference proteome</keyword>
<evidence type="ECO:0000313" key="3">
    <source>
        <dbReference type="Proteomes" id="UP000479710"/>
    </source>
</evidence>
<gene>
    <name evidence="2" type="ORF">E2562_036409</name>
</gene>
<protein>
    <submittedName>
        <fullName evidence="2">Uncharacterized protein</fullName>
    </submittedName>
</protein>
<dbReference type="Proteomes" id="UP000479710">
    <property type="component" value="Unassembled WGS sequence"/>
</dbReference>
<reference evidence="2 3" key="1">
    <citation type="submission" date="2019-11" db="EMBL/GenBank/DDBJ databases">
        <title>Whole genome sequence of Oryza granulata.</title>
        <authorList>
            <person name="Li W."/>
        </authorList>
    </citation>
    <scope>NUCLEOTIDE SEQUENCE [LARGE SCALE GENOMIC DNA]</scope>
    <source>
        <strain evidence="3">cv. Menghai</strain>
        <tissue evidence="2">Leaf</tissue>
    </source>
</reference>
<evidence type="ECO:0000313" key="2">
    <source>
        <dbReference type="EMBL" id="KAF0920706.1"/>
    </source>
</evidence>
<feature type="compositionally biased region" description="Basic residues" evidence="1">
    <location>
        <begin position="61"/>
        <end position="76"/>
    </location>
</feature>
<dbReference type="AlphaFoldDB" id="A0A6G1E809"/>
<organism evidence="2 3">
    <name type="scientific">Oryza meyeriana var. granulata</name>
    <dbReference type="NCBI Taxonomy" id="110450"/>
    <lineage>
        <taxon>Eukaryota</taxon>
        <taxon>Viridiplantae</taxon>
        <taxon>Streptophyta</taxon>
        <taxon>Embryophyta</taxon>
        <taxon>Tracheophyta</taxon>
        <taxon>Spermatophyta</taxon>
        <taxon>Magnoliopsida</taxon>
        <taxon>Liliopsida</taxon>
        <taxon>Poales</taxon>
        <taxon>Poaceae</taxon>
        <taxon>BOP clade</taxon>
        <taxon>Oryzoideae</taxon>
        <taxon>Oryzeae</taxon>
        <taxon>Oryzinae</taxon>
        <taxon>Oryza</taxon>
        <taxon>Oryza meyeriana</taxon>
    </lineage>
</organism>
<feature type="compositionally biased region" description="Low complexity" evidence="1">
    <location>
        <begin position="50"/>
        <end position="60"/>
    </location>
</feature>
<accession>A0A6G1E809</accession>
<name>A0A6G1E809_9ORYZ</name>